<feature type="transmembrane region" description="Helical" evidence="2">
    <location>
        <begin position="668"/>
        <end position="685"/>
    </location>
</feature>
<feature type="domain" description="PGG" evidence="3">
    <location>
        <begin position="1097"/>
        <end position="1183"/>
    </location>
</feature>
<feature type="domain" description="PGG" evidence="3">
    <location>
        <begin position="660"/>
        <end position="787"/>
    </location>
</feature>
<keyword evidence="2" id="KW-0472">Membrane</keyword>
<dbReference type="OrthoDB" id="693185at2759"/>
<feature type="transmembrane region" description="Helical" evidence="2">
    <location>
        <begin position="987"/>
        <end position="1007"/>
    </location>
</feature>
<gene>
    <name evidence="4" type="ORF">SETIT_4G128700v2</name>
</gene>
<feature type="transmembrane region" description="Helical" evidence="2">
    <location>
        <begin position="332"/>
        <end position="351"/>
    </location>
</feature>
<dbReference type="EMBL" id="CM003531">
    <property type="protein sequence ID" value="RCV21304.1"/>
    <property type="molecule type" value="Genomic_DNA"/>
</dbReference>
<keyword evidence="2" id="KW-0812">Transmembrane</keyword>
<proteinExistence type="predicted"/>
<dbReference type="EMBL" id="CM003531">
    <property type="protein sequence ID" value="RCV21303.1"/>
    <property type="molecule type" value="Genomic_DNA"/>
</dbReference>
<feature type="compositionally biased region" description="Polar residues" evidence="1">
    <location>
        <begin position="469"/>
        <end position="484"/>
    </location>
</feature>
<accession>A0A368QU13</accession>
<feature type="compositionally biased region" description="Polar residues" evidence="1">
    <location>
        <begin position="1224"/>
        <end position="1239"/>
    </location>
</feature>
<feature type="transmembrane region" description="Helical" evidence="2">
    <location>
        <begin position="926"/>
        <end position="946"/>
    </location>
</feature>
<dbReference type="KEGG" id="sita:101785371"/>
<dbReference type="Pfam" id="PF13962">
    <property type="entry name" value="PGG"/>
    <property type="match status" value="5"/>
</dbReference>
<feature type="transmembrane region" description="Helical" evidence="2">
    <location>
        <begin position="118"/>
        <end position="138"/>
    </location>
</feature>
<feature type="region of interest" description="Disordered" evidence="1">
    <location>
        <begin position="1220"/>
        <end position="1245"/>
    </location>
</feature>
<name>A0A368QU13_SETIT</name>
<feature type="transmembrane region" description="Helical" evidence="2">
    <location>
        <begin position="147"/>
        <end position="167"/>
    </location>
</feature>
<feature type="compositionally biased region" description="Polar residues" evidence="1">
    <location>
        <begin position="13"/>
        <end position="25"/>
    </location>
</feature>
<feature type="compositionally biased region" description="Basic and acidic residues" evidence="1">
    <location>
        <begin position="458"/>
        <end position="468"/>
    </location>
</feature>
<feature type="transmembrane region" description="Helical" evidence="2">
    <location>
        <begin position="764"/>
        <end position="781"/>
    </location>
</feature>
<feature type="transmembrane region" description="Helical" evidence="2">
    <location>
        <begin position="1161"/>
        <end position="1179"/>
    </location>
</feature>
<feature type="transmembrane region" description="Helical" evidence="2">
    <location>
        <begin position="1060"/>
        <end position="1077"/>
    </location>
</feature>
<reference evidence="4" key="2">
    <citation type="submission" date="2015-07" db="EMBL/GenBank/DDBJ databases">
        <authorList>
            <person name="Noorani M."/>
        </authorList>
    </citation>
    <scope>NUCLEOTIDE SEQUENCE</scope>
    <source>
        <strain evidence="4">Yugu1</strain>
    </source>
</reference>
<evidence type="ECO:0000259" key="3">
    <source>
        <dbReference type="Pfam" id="PF13962"/>
    </source>
</evidence>
<dbReference type="STRING" id="4555.A0A368QU13"/>
<feature type="transmembrane region" description="Helical" evidence="2">
    <location>
        <begin position="1191"/>
        <end position="1213"/>
    </location>
</feature>
<feature type="transmembrane region" description="Helical" evidence="2">
    <location>
        <begin position="251"/>
        <end position="268"/>
    </location>
</feature>
<feature type="transmembrane region" description="Helical" evidence="2">
    <location>
        <begin position="1126"/>
        <end position="1149"/>
    </location>
</feature>
<evidence type="ECO:0000256" key="2">
    <source>
        <dbReference type="SAM" id="Phobius"/>
    </source>
</evidence>
<feature type="transmembrane region" description="Helical" evidence="2">
    <location>
        <begin position="793"/>
        <end position="814"/>
    </location>
</feature>
<reference evidence="4" key="1">
    <citation type="journal article" date="2012" name="Nat. Biotechnol.">
        <title>Reference genome sequence of the model plant Setaria.</title>
        <authorList>
            <person name="Bennetzen J.L."/>
            <person name="Schmutz J."/>
            <person name="Wang H."/>
            <person name="Percifield R."/>
            <person name="Hawkins J."/>
            <person name="Pontaroli A.C."/>
            <person name="Estep M."/>
            <person name="Feng L."/>
            <person name="Vaughn J.N."/>
            <person name="Grimwood J."/>
            <person name="Jenkins J."/>
            <person name="Barry K."/>
            <person name="Lindquist E."/>
            <person name="Hellsten U."/>
            <person name="Deshpande S."/>
            <person name="Wang X."/>
            <person name="Wu X."/>
            <person name="Mitros T."/>
            <person name="Triplett J."/>
            <person name="Yang X."/>
            <person name="Ye C.Y."/>
            <person name="Mauro-Herrera M."/>
            <person name="Wang L."/>
            <person name="Li P."/>
            <person name="Sharma M."/>
            <person name="Sharma R."/>
            <person name="Ronald P.C."/>
            <person name="Panaud O."/>
            <person name="Kellogg E.A."/>
            <person name="Brutnell T.P."/>
            <person name="Doust A.N."/>
            <person name="Tuskan G.A."/>
            <person name="Rokhsar D."/>
            <person name="Devos K.M."/>
        </authorList>
    </citation>
    <scope>NUCLEOTIDE SEQUENCE [LARGE SCALE GENOMIC DNA]</scope>
    <source>
        <strain evidence="4">Yugu1</strain>
    </source>
</reference>
<dbReference type="AlphaFoldDB" id="A0A368QU13"/>
<feature type="transmembrane region" description="Helical" evidence="2">
    <location>
        <begin position="179"/>
        <end position="203"/>
    </location>
</feature>
<feature type="domain" description="PGG" evidence="3">
    <location>
        <begin position="871"/>
        <end position="981"/>
    </location>
</feature>
<feature type="transmembrane region" description="Helical" evidence="2">
    <location>
        <begin position="297"/>
        <end position="320"/>
    </location>
</feature>
<protein>
    <recommendedName>
        <fullName evidence="3">PGG domain-containing protein</fullName>
    </recommendedName>
</protein>
<evidence type="ECO:0000256" key="1">
    <source>
        <dbReference type="SAM" id="MobiDB-lite"/>
    </source>
</evidence>
<feature type="transmembrane region" description="Helical" evidence="2">
    <location>
        <begin position="66"/>
        <end position="83"/>
    </location>
</feature>
<feature type="region of interest" description="Disordered" evidence="1">
    <location>
        <begin position="454"/>
        <end position="484"/>
    </location>
</feature>
<organism evidence="4">
    <name type="scientific">Setaria italica</name>
    <name type="common">Foxtail millet</name>
    <name type="synonym">Panicum italicum</name>
    <dbReference type="NCBI Taxonomy" id="4555"/>
    <lineage>
        <taxon>Eukaryota</taxon>
        <taxon>Viridiplantae</taxon>
        <taxon>Streptophyta</taxon>
        <taxon>Embryophyta</taxon>
        <taxon>Tracheophyta</taxon>
        <taxon>Spermatophyta</taxon>
        <taxon>Magnoliopsida</taxon>
        <taxon>Liliopsida</taxon>
        <taxon>Poales</taxon>
        <taxon>Poaceae</taxon>
        <taxon>PACMAD clade</taxon>
        <taxon>Panicoideae</taxon>
        <taxon>Panicodae</taxon>
        <taxon>Paniceae</taxon>
        <taxon>Cenchrinae</taxon>
        <taxon>Setaria</taxon>
    </lineage>
</organism>
<dbReference type="InterPro" id="IPR026961">
    <property type="entry name" value="PGG_dom"/>
</dbReference>
<evidence type="ECO:0000313" key="4">
    <source>
        <dbReference type="EMBL" id="RCV21304.1"/>
    </source>
</evidence>
<feature type="transmembrane region" description="Helical" evidence="2">
    <location>
        <begin position="958"/>
        <end position="975"/>
    </location>
</feature>
<dbReference type="PANTHER" id="PTHR24177:SF43">
    <property type="entry name" value="OS06G0292100 PROTEIN"/>
    <property type="match status" value="1"/>
</dbReference>
<feature type="transmembrane region" description="Helical" evidence="2">
    <location>
        <begin position="730"/>
        <end position="752"/>
    </location>
</feature>
<feature type="transmembrane region" description="Helical" evidence="2">
    <location>
        <begin position="357"/>
        <end position="381"/>
    </location>
</feature>
<feature type="domain" description="PGG" evidence="3">
    <location>
        <begin position="243"/>
        <end position="354"/>
    </location>
</feature>
<feature type="region of interest" description="Disordered" evidence="1">
    <location>
        <begin position="688"/>
        <end position="718"/>
    </location>
</feature>
<feature type="region of interest" description="Disordered" evidence="1">
    <location>
        <begin position="1"/>
        <end position="46"/>
    </location>
</feature>
<feature type="domain" description="PGG" evidence="3">
    <location>
        <begin position="60"/>
        <end position="173"/>
    </location>
</feature>
<sequence>MAKGEQPKLAIALTSTAVTPEAGNNHSEDSNTHGGSTEELGTVTGNTRQESRVTADFELLWRLRKYLLLLGTLAVSVTYNAGLTPPGGFWLNNTKKGRDGHHAGDSVLRALFFQRHEVFFYCNATAFAASLVLIIFLLSKNVTRQKLWLRSMQLTMILDLFSLMGAYAAGSCRAVKSSIYIWVLVFAVFVYIMIHILVFILVVPKFFSEKRFVPKWLKEKVHSVQGWILSKCHKSQRNSPQEKDIDEARKFIFMLVTFAATVTYQAGLSPPGGFWAENEQNKIPATSMLRSKNLARYNTFVTFNSTSFVASLVTIILLLSPELSGHGIRSKAVTVCVVVDILGLIGAYAAGSCRSMVTSFGAILLAVVVWIFFAVLAGTFVNRSVAAWFEKIRPDFMKCINKLGRVISLNFGSSRSINTVGENSVASHRQTAGCETEPESASVPECQLAYNQQVSNTKEGESSREHQSPGKQQTANNEEVGSSSEDAFVNDKQAANSNNVMCNLEGQSSDHNSIANEAMPEIKTENIQVASMEEKSSLVDDLMTPNTIAGMSNHEHQLDDNQTVENMIGQSLSTDDHESIFMPVECLPEDKLLANNHNGATNNLKEEKESLEKPMVSIEIEEVENKNATRPIENGNTGMHEVAPRQYASNGNAGANPTDEHLKKSRTYLLLLAILAVSLTYQSGLNPPGGFWSQRENNNSTRDPIPKNNHHRPYHLPGDPVLEDTHHPRYITFFYLNAIAFVASLVMIIMLLNRRMSNKVIKRYALQITMIVDLLALTGSYAMGSCRETKNSIYIWLLVCLVLAYVAVHVLISIHMVPEGCRKAVANKLENFSCRYIWTKASFGHNQRSDVNDNDCELGHNQEGDADDRNWERRRNLLLMLAVLAATVTYQAGMNPPGGVWSDDKAVSGKPGDPILQQNNLKRYDVFYYSNSLSFVSSVVITILLVNKESCEHGIKSYALRVCLVVGLVSLLIAYSAGSCRKARESIYLIIIAVAVLIALVAQVLLLSSAQDGLRGPTGESIERVLQLLFGKESSWHGTTSKQQESSGHPEKNVRKRHKYLMLLAILAASITYQAGLNPPGGFWSDDDEGHVEGNPGLKPPGVLWSDNKGHLAGNPVLLDINPQRYEIFFCFNSISFMASIVVIMFLLNKSARKKSVPLEVLHLIMILDLLALMTAFAAGSCRKFRTSVYVYALVVGVVVYLVIVILLSTGIAKCLRPPERSRFPSQRSPIRDSATSTLIPEDQD</sequence>
<dbReference type="PANTHER" id="PTHR24177">
    <property type="entry name" value="CASKIN"/>
    <property type="match status" value="1"/>
</dbReference>
<keyword evidence="2" id="KW-1133">Transmembrane helix</keyword>
<feature type="transmembrane region" description="Helical" evidence="2">
    <location>
        <begin position="877"/>
        <end position="894"/>
    </location>
</feature>